<keyword evidence="3" id="KW-1185">Reference proteome</keyword>
<protein>
    <submittedName>
        <fullName evidence="2">Uncharacterized protein</fullName>
    </submittedName>
</protein>
<evidence type="ECO:0000313" key="2">
    <source>
        <dbReference type="EMBL" id="TCM62717.1"/>
    </source>
</evidence>
<dbReference type="EMBL" id="SLVJ01000024">
    <property type="protein sequence ID" value="TCM62717.1"/>
    <property type="molecule type" value="Genomic_DNA"/>
</dbReference>
<comment type="caution">
    <text evidence="2">The sequence shown here is derived from an EMBL/GenBank/DDBJ whole genome shotgun (WGS) entry which is preliminary data.</text>
</comment>
<name>A0A4R1XFN7_ACICA</name>
<feature type="signal peptide" evidence="1">
    <location>
        <begin position="1"/>
        <end position="20"/>
    </location>
</feature>
<reference evidence="2 3" key="1">
    <citation type="submission" date="2019-03" db="EMBL/GenBank/DDBJ databases">
        <title>Genomic analyses of the natural microbiome of Caenorhabditis elegans.</title>
        <authorList>
            <person name="Samuel B."/>
        </authorList>
    </citation>
    <scope>NUCLEOTIDE SEQUENCE [LARGE SCALE GENOMIC DNA]</scope>
    <source>
        <strain evidence="2 3">JUb89</strain>
    </source>
</reference>
<dbReference type="Proteomes" id="UP000294963">
    <property type="component" value="Unassembled WGS sequence"/>
</dbReference>
<keyword evidence="1" id="KW-0732">Signal</keyword>
<gene>
    <name evidence="2" type="ORF">EC844_12435</name>
</gene>
<feature type="chain" id="PRO_5020874032" evidence="1">
    <location>
        <begin position="21"/>
        <end position="257"/>
    </location>
</feature>
<organism evidence="2 3">
    <name type="scientific">Acinetobacter calcoaceticus</name>
    <dbReference type="NCBI Taxonomy" id="471"/>
    <lineage>
        <taxon>Bacteria</taxon>
        <taxon>Pseudomonadati</taxon>
        <taxon>Pseudomonadota</taxon>
        <taxon>Gammaproteobacteria</taxon>
        <taxon>Moraxellales</taxon>
        <taxon>Moraxellaceae</taxon>
        <taxon>Acinetobacter</taxon>
        <taxon>Acinetobacter calcoaceticus/baumannii complex</taxon>
    </lineage>
</organism>
<evidence type="ECO:0000256" key="1">
    <source>
        <dbReference type="SAM" id="SignalP"/>
    </source>
</evidence>
<sequence length="257" mass="28810">MLTICSVIFILIFFGPYAYATQESADQILLEKKQPAKEPNETVSSDGVRDISVLMPKEALNKAISSIESIDCIDYINIEDAAFPEDIKKEIYNRSDNLKTLGSFSKGEITHEFVNTQYYQHRLAELGGIDKITAKLSFKTTDLSKILRDYELICSDYSGSYQENKGFNAILKSYRNEHSSIEINELLLNKGVDKIIFFKENINTFVNAAPATFEKVGSDIYNVGWVGGSRLFTLSTQGLSAVDALRIAQEIDANVRE</sequence>
<evidence type="ECO:0000313" key="3">
    <source>
        <dbReference type="Proteomes" id="UP000294963"/>
    </source>
</evidence>
<proteinExistence type="predicted"/>
<dbReference type="AlphaFoldDB" id="A0A4R1XFN7"/>
<accession>A0A4R1XFN7</accession>